<keyword evidence="1" id="KW-0812">Transmembrane</keyword>
<keyword evidence="1" id="KW-0472">Membrane</keyword>
<dbReference type="PANTHER" id="PTHR41771">
    <property type="entry name" value="MEMBRANE PROTEIN-RELATED"/>
    <property type="match status" value="1"/>
</dbReference>
<protein>
    <submittedName>
        <fullName evidence="2">YibE/F family protein</fullName>
    </submittedName>
</protein>
<evidence type="ECO:0000313" key="2">
    <source>
        <dbReference type="EMBL" id="MCZ0703526.1"/>
    </source>
</evidence>
<name>A0A9J6RDS6_9BACI</name>
<keyword evidence="3" id="KW-1185">Reference proteome</keyword>
<dbReference type="AlphaFoldDB" id="A0A9J6RDS6"/>
<feature type="transmembrane region" description="Helical" evidence="1">
    <location>
        <begin position="120"/>
        <end position="143"/>
    </location>
</feature>
<dbReference type="PANTHER" id="PTHR41771:SF1">
    <property type="entry name" value="MEMBRANE PROTEIN"/>
    <property type="match status" value="1"/>
</dbReference>
<evidence type="ECO:0000256" key="1">
    <source>
        <dbReference type="SAM" id="Phobius"/>
    </source>
</evidence>
<dbReference type="Pfam" id="PF07907">
    <property type="entry name" value="YibE_F"/>
    <property type="match status" value="1"/>
</dbReference>
<feature type="transmembrane region" description="Helical" evidence="1">
    <location>
        <begin position="179"/>
        <end position="202"/>
    </location>
</feature>
<gene>
    <name evidence="2" type="ORF">OWO01_09880</name>
</gene>
<proteinExistence type="predicted"/>
<sequence length="256" mass="28170">MNALVLLTLILFVSMTIIGGKKGVRSFVALFINFIVLIITVLIMTDPSANPILLTIIACILISCTTLFFINEVNHKTKTAFVSTILTTVLLLFFIAFITERTMIQGFADEEIEGLTTFSFYLGVDFVKIAASVIIMSTIGAVADEAISISSPMFEIYRHNPHLSQKELFLSGIRIGKDLLGSSANTLFFAFFGGYLALLIRFKDLNYSFGQIMNAKVFRAEMVTILCAGIGVALIIPITAFITSYVLVKFEVGKEQ</sequence>
<organism evidence="2 3">
    <name type="scientific">Natronobacillus azotifigens</name>
    <dbReference type="NCBI Taxonomy" id="472978"/>
    <lineage>
        <taxon>Bacteria</taxon>
        <taxon>Bacillati</taxon>
        <taxon>Bacillota</taxon>
        <taxon>Bacilli</taxon>
        <taxon>Bacillales</taxon>
        <taxon>Bacillaceae</taxon>
        <taxon>Natronobacillus</taxon>
    </lineage>
</organism>
<evidence type="ECO:0000313" key="3">
    <source>
        <dbReference type="Proteomes" id="UP001084197"/>
    </source>
</evidence>
<accession>A0A9J6RDS6</accession>
<keyword evidence="1" id="KW-1133">Transmembrane helix</keyword>
<feature type="transmembrane region" description="Helical" evidence="1">
    <location>
        <begin position="52"/>
        <end position="70"/>
    </location>
</feature>
<feature type="transmembrane region" description="Helical" evidence="1">
    <location>
        <begin position="82"/>
        <end position="99"/>
    </location>
</feature>
<dbReference type="Proteomes" id="UP001084197">
    <property type="component" value="Unassembled WGS sequence"/>
</dbReference>
<dbReference type="RefSeq" id="WP_268780290.1">
    <property type="nucleotide sequence ID" value="NZ_JAPRAT010000018.1"/>
</dbReference>
<dbReference type="EMBL" id="JAPRAT010000018">
    <property type="protein sequence ID" value="MCZ0703526.1"/>
    <property type="molecule type" value="Genomic_DNA"/>
</dbReference>
<dbReference type="PIRSF" id="PIRSF031503">
    <property type="entry name" value="UCP031503_mp"/>
    <property type="match status" value="1"/>
</dbReference>
<dbReference type="InterPro" id="IPR012507">
    <property type="entry name" value="YibE_F"/>
</dbReference>
<feature type="transmembrane region" description="Helical" evidence="1">
    <location>
        <begin position="223"/>
        <end position="248"/>
    </location>
</feature>
<reference evidence="2" key="1">
    <citation type="submission" date="2022-11" db="EMBL/GenBank/DDBJ databases">
        <title>WGS of Natronobacillus azotifigens 24KS-1, an anaerobic diazotrophic haloalkaliphile from soda-rich habitats.</title>
        <authorList>
            <person name="Sorokin D.Y."/>
            <person name="Merkel A.Y."/>
        </authorList>
    </citation>
    <scope>NUCLEOTIDE SEQUENCE</scope>
    <source>
        <strain evidence="2">24KS-1</strain>
    </source>
</reference>
<comment type="caution">
    <text evidence="2">The sequence shown here is derived from an EMBL/GenBank/DDBJ whole genome shotgun (WGS) entry which is preliminary data.</text>
</comment>
<feature type="transmembrane region" description="Helical" evidence="1">
    <location>
        <begin position="26"/>
        <end position="45"/>
    </location>
</feature>
<dbReference type="InterPro" id="IPR014564">
    <property type="entry name" value="UCP031503_TM"/>
</dbReference>